<dbReference type="eggNOG" id="COG2017">
    <property type="taxonomic scope" value="Bacteria"/>
</dbReference>
<dbReference type="RefSeq" id="WP_075799672.1">
    <property type="nucleotide sequence ID" value="NZ_CP015583.1"/>
</dbReference>
<dbReference type="SUPFAM" id="SSF74650">
    <property type="entry name" value="Galactose mutarotase-like"/>
    <property type="match status" value="1"/>
</dbReference>
<dbReference type="KEGG" id="rgi:RGI145_19300"/>
<dbReference type="AlphaFoldDB" id="A0A1L7AJK4"/>
<protein>
    <submittedName>
        <fullName evidence="1">Aldose epimerase</fullName>
    </submittedName>
</protein>
<name>A0A1L7AJK4_9PROT</name>
<proteinExistence type="predicted"/>
<dbReference type="GO" id="GO:0030246">
    <property type="term" value="F:carbohydrate binding"/>
    <property type="evidence" value="ECO:0007669"/>
    <property type="project" value="InterPro"/>
</dbReference>
<dbReference type="Proteomes" id="UP000185494">
    <property type="component" value="Chromosome 1"/>
</dbReference>
<dbReference type="GO" id="GO:0005975">
    <property type="term" value="P:carbohydrate metabolic process"/>
    <property type="evidence" value="ECO:0007669"/>
    <property type="project" value="InterPro"/>
</dbReference>
<dbReference type="Gene3D" id="2.70.98.10">
    <property type="match status" value="1"/>
</dbReference>
<dbReference type="InterPro" id="IPR008183">
    <property type="entry name" value="Aldose_1/G6P_1-epimerase"/>
</dbReference>
<dbReference type="GO" id="GO:0016853">
    <property type="term" value="F:isomerase activity"/>
    <property type="evidence" value="ECO:0007669"/>
    <property type="project" value="InterPro"/>
</dbReference>
<gene>
    <name evidence="1" type="ORF">RGI145_19300</name>
</gene>
<dbReference type="InterPro" id="IPR037481">
    <property type="entry name" value="LacX"/>
</dbReference>
<dbReference type="InterPro" id="IPR011013">
    <property type="entry name" value="Gal_mutarotase_sf_dom"/>
</dbReference>
<dbReference type="Pfam" id="PF01263">
    <property type="entry name" value="Aldose_epim"/>
    <property type="match status" value="1"/>
</dbReference>
<reference evidence="1 2" key="1">
    <citation type="submission" date="2016-05" db="EMBL/GenBank/DDBJ databases">
        <title>Complete Genome and Methylome Analysis of Psychrotrophic Bacterial Isolates from Antarctic Lake Untersee.</title>
        <authorList>
            <person name="Fomenkov A."/>
            <person name="Akimov V.N."/>
            <person name="Vasilyeva L.V."/>
            <person name="Andersen D."/>
            <person name="Vincze T."/>
            <person name="Roberts R.J."/>
        </authorList>
    </citation>
    <scope>NUCLEOTIDE SEQUENCE [LARGE SCALE GENOMIC DNA]</scope>
    <source>
        <strain evidence="1 2">U14-5</strain>
    </source>
</reference>
<sequence>MDRDRLERHEIGSGALRAVISVQGAELQSLRDASGEEWLWQAGPAWPRHAPVLFPIVGRLPGDTLRHAEGTHRMTQHGFARDRRFTWLALTETACALRLTEDAETLAAYPFPFTLDVAFAVAESALACTVTVANTGEAPMPFSVGAHPAFAWPLPRGGAREEHGVTFLPDAAAPPGTLRDSLPVRRLSNGLLDRAETLPLRQGRLRLEDELFRKDALVMTWLSAHALRYDGPGGAMLEMVWEGYEDFGLWSKPGAEFLCLEPWAGYASPLGWDGEFAGKPGVISLEPGRARRFHWTVTLRPAGA</sequence>
<dbReference type="STRING" id="257708.RGI145_19300"/>
<evidence type="ECO:0000313" key="1">
    <source>
        <dbReference type="EMBL" id="APT58931.1"/>
    </source>
</evidence>
<organism evidence="1 2">
    <name type="scientific">Roseomonas gilardii</name>
    <dbReference type="NCBI Taxonomy" id="257708"/>
    <lineage>
        <taxon>Bacteria</taxon>
        <taxon>Pseudomonadati</taxon>
        <taxon>Pseudomonadota</taxon>
        <taxon>Alphaproteobacteria</taxon>
        <taxon>Acetobacterales</taxon>
        <taxon>Roseomonadaceae</taxon>
        <taxon>Roseomonas</taxon>
    </lineage>
</organism>
<dbReference type="InterPro" id="IPR014718">
    <property type="entry name" value="GH-type_carb-bd"/>
</dbReference>
<accession>A0A1L7AJK4</accession>
<dbReference type="EMBL" id="CP015583">
    <property type="protein sequence ID" value="APT58931.1"/>
    <property type="molecule type" value="Genomic_DNA"/>
</dbReference>
<evidence type="ECO:0000313" key="2">
    <source>
        <dbReference type="Proteomes" id="UP000185494"/>
    </source>
</evidence>
<dbReference type="CDD" id="cd09024">
    <property type="entry name" value="Aldose_epim_lacX"/>
    <property type="match status" value="1"/>
</dbReference>